<reference evidence="2 3" key="1">
    <citation type="submission" date="2017-09" db="EMBL/GenBank/DDBJ databases">
        <title>WGS assembly of Aquilegia coerulea Goldsmith.</title>
        <authorList>
            <person name="Hodges S."/>
            <person name="Kramer E."/>
            <person name="Nordborg M."/>
            <person name="Tomkins J."/>
            <person name="Borevitz J."/>
            <person name="Derieg N."/>
            <person name="Yan J."/>
            <person name="Mihaltcheva S."/>
            <person name="Hayes R.D."/>
            <person name="Rokhsar D."/>
        </authorList>
    </citation>
    <scope>NUCLEOTIDE SEQUENCE [LARGE SCALE GENOMIC DNA]</scope>
    <source>
        <strain evidence="3">cv. Goldsmith</strain>
    </source>
</reference>
<dbReference type="Proteomes" id="UP000230069">
    <property type="component" value="Unassembled WGS sequence"/>
</dbReference>
<dbReference type="InterPro" id="IPR005174">
    <property type="entry name" value="KIB1-4_b-propeller"/>
</dbReference>
<dbReference type="InterPro" id="IPR036047">
    <property type="entry name" value="F-box-like_dom_sf"/>
</dbReference>
<sequence length="355" mass="40496">MAVAVDSLDLPEHILLVIAEKLFINIKDYIRFGAVCRSWRSLYTQHQTTFPPQPPLLMLPSSELLAINDQQTCFPHQSYYPGSAHGWLISLTSTSPPLVAHLFNPFLSSSINLPPLSNYYFIEDETDCAPQAFFYKRLAFCKPCDNAWTCLELHPDSKNFPWRLDLGYMPCSLTDPTIYFENKFYTVDSFGALWLIDLDAPHPRLSNLLPTFESSFPGNSKHYVVQSSSHLLQVTRISHVHDDFSNYTTKFHVFKLDQTHSKRVETKNLYRQMLLLGSNASMSLPASDYPGCKANCIYFTDDYIEGYHHDGGDIDVTPGPPDMGVFNLEDGSTEPHYQVRESRQFHPAPIWIEPT</sequence>
<accession>A0A2G5DD13</accession>
<dbReference type="AlphaFoldDB" id="A0A2G5DD13"/>
<dbReference type="FunCoup" id="A0A2G5DD13">
    <property type="interactions" value="10"/>
</dbReference>
<feature type="domain" description="KIB1-4 beta-propeller" evidence="1">
    <location>
        <begin position="74"/>
        <end position="327"/>
    </location>
</feature>
<dbReference type="PANTHER" id="PTHR44259">
    <property type="entry name" value="OS07G0183000 PROTEIN-RELATED"/>
    <property type="match status" value="1"/>
</dbReference>
<keyword evidence="3" id="KW-1185">Reference proteome</keyword>
<dbReference type="OrthoDB" id="642536at2759"/>
<name>A0A2G5DD13_AQUCA</name>
<dbReference type="Gene3D" id="1.20.1280.50">
    <property type="match status" value="1"/>
</dbReference>
<evidence type="ECO:0000313" key="2">
    <source>
        <dbReference type="EMBL" id="PIA41419.1"/>
    </source>
</evidence>
<evidence type="ECO:0000259" key="1">
    <source>
        <dbReference type="Pfam" id="PF03478"/>
    </source>
</evidence>
<dbReference type="InterPro" id="IPR050942">
    <property type="entry name" value="F-box_BR-signaling"/>
</dbReference>
<dbReference type="InParanoid" id="A0A2G5DD13"/>
<proteinExistence type="predicted"/>
<dbReference type="CDD" id="cd09917">
    <property type="entry name" value="F-box_SF"/>
    <property type="match status" value="1"/>
</dbReference>
<dbReference type="SUPFAM" id="SSF81383">
    <property type="entry name" value="F-box domain"/>
    <property type="match status" value="1"/>
</dbReference>
<organism evidence="2 3">
    <name type="scientific">Aquilegia coerulea</name>
    <name type="common">Rocky mountain columbine</name>
    <dbReference type="NCBI Taxonomy" id="218851"/>
    <lineage>
        <taxon>Eukaryota</taxon>
        <taxon>Viridiplantae</taxon>
        <taxon>Streptophyta</taxon>
        <taxon>Embryophyta</taxon>
        <taxon>Tracheophyta</taxon>
        <taxon>Spermatophyta</taxon>
        <taxon>Magnoliopsida</taxon>
        <taxon>Ranunculales</taxon>
        <taxon>Ranunculaceae</taxon>
        <taxon>Thalictroideae</taxon>
        <taxon>Aquilegia</taxon>
    </lineage>
</organism>
<evidence type="ECO:0000313" key="3">
    <source>
        <dbReference type="Proteomes" id="UP000230069"/>
    </source>
</evidence>
<dbReference type="EMBL" id="KZ305039">
    <property type="protein sequence ID" value="PIA41419.1"/>
    <property type="molecule type" value="Genomic_DNA"/>
</dbReference>
<dbReference type="Pfam" id="PF03478">
    <property type="entry name" value="Beta-prop_KIB1-4"/>
    <property type="match status" value="1"/>
</dbReference>
<dbReference type="PANTHER" id="PTHR44259:SF114">
    <property type="entry name" value="OS06G0707300 PROTEIN"/>
    <property type="match status" value="1"/>
</dbReference>
<protein>
    <recommendedName>
        <fullName evidence="1">KIB1-4 beta-propeller domain-containing protein</fullName>
    </recommendedName>
</protein>
<dbReference type="STRING" id="218851.A0A2G5DD13"/>
<gene>
    <name evidence="2" type="ORF">AQUCO_02200081v1</name>
</gene>